<protein>
    <recommendedName>
        <fullName evidence="4">Carbohydrate-binding module family 19 domain-containing protein</fullName>
    </recommendedName>
</protein>
<evidence type="ECO:0000313" key="3">
    <source>
        <dbReference type="Proteomes" id="UP000053841"/>
    </source>
</evidence>
<evidence type="ECO:0008006" key="4">
    <source>
        <dbReference type="Google" id="ProtNLM"/>
    </source>
</evidence>
<evidence type="ECO:0000313" key="2">
    <source>
        <dbReference type="EMBL" id="EUC39302.1"/>
    </source>
</evidence>
<dbReference type="OrthoDB" id="10351461at2759"/>
<sequence>MKLVAVLATVLSVVSAVAIPAELQERQCLNNGTILCGDTNTTCQPPGTACIMRKGNN</sequence>
<dbReference type="AlphaFoldDB" id="W6YIZ1"/>
<dbReference type="GeneID" id="19146998"/>
<dbReference type="HOGENOM" id="CLU_2996224_0_0_1"/>
<dbReference type="EMBL" id="KI964537">
    <property type="protein sequence ID" value="EUC39302.1"/>
    <property type="molecule type" value="Genomic_DNA"/>
</dbReference>
<dbReference type="RefSeq" id="XP_007706344.1">
    <property type="nucleotide sequence ID" value="XM_007708154.1"/>
</dbReference>
<dbReference type="Proteomes" id="UP000053841">
    <property type="component" value="Unassembled WGS sequence"/>
</dbReference>
<feature type="chain" id="PRO_5004885762" description="Carbohydrate-binding module family 19 domain-containing protein" evidence="1">
    <location>
        <begin position="17"/>
        <end position="57"/>
    </location>
</feature>
<organism evidence="2 3">
    <name type="scientific">Cochliobolus carbonum (strain 26-R-13)</name>
    <name type="common">Maize leaf spot fungus</name>
    <name type="synonym">Bipolaris zeicola</name>
    <dbReference type="NCBI Taxonomy" id="930089"/>
    <lineage>
        <taxon>Eukaryota</taxon>
        <taxon>Fungi</taxon>
        <taxon>Dikarya</taxon>
        <taxon>Ascomycota</taxon>
        <taxon>Pezizomycotina</taxon>
        <taxon>Dothideomycetes</taxon>
        <taxon>Pleosporomycetidae</taxon>
        <taxon>Pleosporales</taxon>
        <taxon>Pleosporineae</taxon>
        <taxon>Pleosporaceae</taxon>
        <taxon>Bipolaris</taxon>
    </lineage>
</organism>
<evidence type="ECO:0000256" key="1">
    <source>
        <dbReference type="SAM" id="SignalP"/>
    </source>
</evidence>
<gene>
    <name evidence="2" type="ORF">COCCADRAFT_31679</name>
</gene>
<keyword evidence="1" id="KW-0732">Signal</keyword>
<name>W6YIZ1_COCC2</name>
<reference evidence="2 3" key="1">
    <citation type="journal article" date="2013" name="PLoS Genet.">
        <title>Comparative genome structure, secondary metabolite, and effector coding capacity across Cochliobolus pathogens.</title>
        <authorList>
            <person name="Condon B.J."/>
            <person name="Leng Y."/>
            <person name="Wu D."/>
            <person name="Bushley K.E."/>
            <person name="Ohm R.A."/>
            <person name="Otillar R."/>
            <person name="Martin J."/>
            <person name="Schackwitz W."/>
            <person name="Grimwood J."/>
            <person name="MohdZainudin N."/>
            <person name="Xue C."/>
            <person name="Wang R."/>
            <person name="Manning V.A."/>
            <person name="Dhillon B."/>
            <person name="Tu Z.J."/>
            <person name="Steffenson B.J."/>
            <person name="Salamov A."/>
            <person name="Sun H."/>
            <person name="Lowry S."/>
            <person name="LaButti K."/>
            <person name="Han J."/>
            <person name="Copeland A."/>
            <person name="Lindquist E."/>
            <person name="Barry K."/>
            <person name="Schmutz J."/>
            <person name="Baker S.E."/>
            <person name="Ciuffetti L.M."/>
            <person name="Grigoriev I.V."/>
            <person name="Zhong S."/>
            <person name="Turgeon B.G."/>
        </authorList>
    </citation>
    <scope>NUCLEOTIDE SEQUENCE [LARGE SCALE GENOMIC DNA]</scope>
    <source>
        <strain evidence="2 3">26-R-13</strain>
    </source>
</reference>
<accession>W6YIZ1</accession>
<proteinExistence type="predicted"/>
<dbReference type="KEGG" id="bze:COCCADRAFT_31679"/>
<keyword evidence="3" id="KW-1185">Reference proteome</keyword>
<feature type="signal peptide" evidence="1">
    <location>
        <begin position="1"/>
        <end position="16"/>
    </location>
</feature>